<dbReference type="GO" id="GO:0045820">
    <property type="term" value="P:negative regulation of glycolytic process"/>
    <property type="evidence" value="ECO:0007669"/>
    <property type="project" value="TreeGrafter"/>
</dbReference>
<dbReference type="Gene3D" id="3.40.50.1240">
    <property type="entry name" value="Phosphoglycerate mutase-like"/>
    <property type="match status" value="1"/>
</dbReference>
<organism evidence="4 5">
    <name type="scientific">Gilliamella intestini</name>
    <dbReference type="NCBI Taxonomy" id="1798183"/>
    <lineage>
        <taxon>Bacteria</taxon>
        <taxon>Pseudomonadati</taxon>
        <taxon>Pseudomonadota</taxon>
        <taxon>Gammaproteobacteria</taxon>
        <taxon>Orbales</taxon>
        <taxon>Orbaceae</taxon>
        <taxon>Gilliamella</taxon>
    </lineage>
</organism>
<evidence type="ECO:0000313" key="4">
    <source>
        <dbReference type="EMBL" id="SCB99835.1"/>
    </source>
</evidence>
<dbReference type="InterPro" id="IPR051695">
    <property type="entry name" value="Phosphoglycerate_Mutase"/>
</dbReference>
<feature type="binding site" evidence="3">
    <location>
        <begin position="10"/>
        <end position="17"/>
    </location>
    <ligand>
        <name>substrate</name>
    </ligand>
</feature>
<accession>A0A1C4AYX1</accession>
<dbReference type="OrthoDB" id="9781415at2"/>
<gene>
    <name evidence="4" type="ORF">GA0061080_101526</name>
</gene>
<dbReference type="GO" id="GO:0005829">
    <property type="term" value="C:cytosol"/>
    <property type="evidence" value="ECO:0007669"/>
    <property type="project" value="TreeGrafter"/>
</dbReference>
<evidence type="ECO:0000256" key="2">
    <source>
        <dbReference type="PIRSR" id="PIRSR613078-1"/>
    </source>
</evidence>
<dbReference type="RefSeq" id="WP_091122377.1">
    <property type="nucleotide sequence ID" value="NZ_FMBA01000015.1"/>
</dbReference>
<sequence>MKDLNLYLIRHGQTQWNIKDQMQGSKDSPLTEQGILGAKLTGQHLKDISFMQAYSSPQKRAVDTRNYIVNENNIAIDTFELADLREMDFGLWEGKHVPTLKQDVPEFNVYLTDPANFDASVNQGENYADILARMKQALNTIVQNAPQDSGNILVVSHGTVLRILLCVLNGGDWRLHRDEQYFPRMLNTSISVVNYKQDDDQATGEFTVKFYNNVDHLTQR</sequence>
<feature type="active site" description="Proton donor/acceptor" evidence="2">
    <location>
        <position position="86"/>
    </location>
</feature>
<name>A0A1C4AYX1_9GAMM</name>
<feature type="active site" description="Tele-phosphohistidine intermediate" evidence="2">
    <location>
        <position position="11"/>
    </location>
</feature>
<evidence type="ECO:0000256" key="3">
    <source>
        <dbReference type="PIRSR" id="PIRSR613078-2"/>
    </source>
</evidence>
<dbReference type="GO" id="GO:0043456">
    <property type="term" value="P:regulation of pentose-phosphate shunt"/>
    <property type="evidence" value="ECO:0007669"/>
    <property type="project" value="TreeGrafter"/>
</dbReference>
<protein>
    <submittedName>
        <fullName evidence="4">Probable phosphoglycerate mutase</fullName>
    </submittedName>
</protein>
<dbReference type="STRING" id="1798183.GA0061080_101526"/>
<dbReference type="SUPFAM" id="SSF53254">
    <property type="entry name" value="Phosphoglycerate mutase-like"/>
    <property type="match status" value="1"/>
</dbReference>
<keyword evidence="1" id="KW-0378">Hydrolase</keyword>
<feature type="binding site" evidence="3">
    <location>
        <position position="60"/>
    </location>
    <ligand>
        <name>substrate</name>
    </ligand>
</feature>
<evidence type="ECO:0000256" key="1">
    <source>
        <dbReference type="ARBA" id="ARBA00022801"/>
    </source>
</evidence>
<dbReference type="PANTHER" id="PTHR46517:SF1">
    <property type="entry name" value="FRUCTOSE-2,6-BISPHOSPHATASE TIGAR"/>
    <property type="match status" value="1"/>
</dbReference>
<dbReference type="GO" id="GO:0004331">
    <property type="term" value="F:fructose-2,6-bisphosphate 2-phosphatase activity"/>
    <property type="evidence" value="ECO:0007669"/>
    <property type="project" value="TreeGrafter"/>
</dbReference>
<dbReference type="InterPro" id="IPR001345">
    <property type="entry name" value="PG/BPGM_mutase_AS"/>
</dbReference>
<dbReference type="Proteomes" id="UP000199698">
    <property type="component" value="Unassembled WGS sequence"/>
</dbReference>
<dbReference type="InterPro" id="IPR013078">
    <property type="entry name" value="His_Pase_superF_clade-1"/>
</dbReference>
<dbReference type="CDD" id="cd07067">
    <property type="entry name" value="HP_PGM_like"/>
    <property type="match status" value="1"/>
</dbReference>
<dbReference type="SMART" id="SM00855">
    <property type="entry name" value="PGAM"/>
    <property type="match status" value="1"/>
</dbReference>
<dbReference type="PANTHER" id="PTHR46517">
    <property type="entry name" value="FRUCTOSE-2,6-BISPHOSPHATASE TIGAR"/>
    <property type="match status" value="1"/>
</dbReference>
<reference evidence="5" key="1">
    <citation type="submission" date="2016-08" db="EMBL/GenBank/DDBJ databases">
        <authorList>
            <person name="Varghese N."/>
            <person name="Submissions Spin"/>
        </authorList>
    </citation>
    <scope>NUCLEOTIDE SEQUENCE [LARGE SCALE GENOMIC DNA]</scope>
    <source>
        <strain evidence="5">R-53144</strain>
    </source>
</reference>
<evidence type="ECO:0000313" key="5">
    <source>
        <dbReference type="Proteomes" id="UP000199698"/>
    </source>
</evidence>
<dbReference type="Pfam" id="PF00300">
    <property type="entry name" value="His_Phos_1"/>
    <property type="match status" value="1"/>
</dbReference>
<dbReference type="EMBL" id="FMBA01000015">
    <property type="protein sequence ID" value="SCB99835.1"/>
    <property type="molecule type" value="Genomic_DNA"/>
</dbReference>
<dbReference type="AlphaFoldDB" id="A0A1C4AYX1"/>
<proteinExistence type="predicted"/>
<dbReference type="InterPro" id="IPR029033">
    <property type="entry name" value="His_PPase_superfam"/>
</dbReference>
<dbReference type="PROSITE" id="PS00175">
    <property type="entry name" value="PG_MUTASE"/>
    <property type="match status" value="1"/>
</dbReference>
<keyword evidence="5" id="KW-1185">Reference proteome</keyword>